<dbReference type="Proteomes" id="UP000644507">
    <property type="component" value="Unassembled WGS sequence"/>
</dbReference>
<feature type="domain" description="Glutamine amidotransferase type-2" evidence="3">
    <location>
        <begin position="9"/>
        <end position="304"/>
    </location>
</feature>
<accession>A0A918WMA8</accession>
<protein>
    <submittedName>
        <fullName evidence="4">Amidophosphoribosyltransferase</fullName>
    </submittedName>
</protein>
<dbReference type="AlphaFoldDB" id="A0A918WMA8"/>
<name>A0A918WMA8_9BACT</name>
<evidence type="ECO:0000313" key="5">
    <source>
        <dbReference type="Proteomes" id="UP000644507"/>
    </source>
</evidence>
<comment type="caution">
    <text evidence="4">The sequence shown here is derived from an EMBL/GenBank/DDBJ whole genome shotgun (WGS) entry which is preliminary data.</text>
</comment>
<evidence type="ECO:0000313" key="4">
    <source>
        <dbReference type="EMBL" id="GHC56526.1"/>
    </source>
</evidence>
<evidence type="ECO:0000256" key="1">
    <source>
        <dbReference type="ARBA" id="ARBA00022679"/>
    </source>
</evidence>
<evidence type="ECO:0000256" key="2">
    <source>
        <dbReference type="ARBA" id="ARBA00022962"/>
    </source>
</evidence>
<reference evidence="4" key="1">
    <citation type="journal article" date="2014" name="Int. J. Syst. Evol. Microbiol.">
        <title>Complete genome sequence of Corynebacterium casei LMG S-19264T (=DSM 44701T), isolated from a smear-ripened cheese.</title>
        <authorList>
            <consortium name="US DOE Joint Genome Institute (JGI-PGF)"/>
            <person name="Walter F."/>
            <person name="Albersmeier A."/>
            <person name="Kalinowski J."/>
            <person name="Ruckert C."/>
        </authorList>
    </citation>
    <scope>NUCLEOTIDE SEQUENCE</scope>
    <source>
        <strain evidence="4">KCTC 12988</strain>
    </source>
</reference>
<sequence>MSDFLKHECGVAVVRLRKPLQYYYDKYGTALWGFNKLMLLMEKQHNRGHDGVGMGCVKLGMPLGEPYIFRRRDAAKDSLAGMFRREMKKFNKMERNEVLTREDPASIKNKFDFGGEVLMGHLRYGTSGEFSEGSCHPYLRRSNWPTRTLLVLGNFNMTNAGELNRKLIERGQHPIFGTDTQTVLEEVGFHLDEAHTDIYRRLRDEEEVDGQTRQDQISSELDIGKIVAESAENWDGGYTIAGVVGNGDMFVTRDPRGIRPCFMYMDDEVIAFASERVPLMTVFETEQDDINEVPPGEVITVSSKGEVHRSSFHKGEKPSPCSFERIYFSRGNDPGIYKERKAMGAALVPQIVESIGDNFEKAVFSFIPNTAETAYYGLMDGLRLYRRDQVKKRIAEAAKQGIVTEELLDELIMSNWPRGEKIAHKDIKMRTFISQEKGRAQLVSHVYDITYGLVGPDDALVVLDDSIVRGTTLKKSILKILARTKPRKIVICSTAPQIRYPDCYGIDMSEMGKFIAFRAAESLRKKRGEAALLEEVYQQCKVEMAKPADERINAVQGVYEGLTPEEISAEVALLVTPEDIDWHGEIEVIYQGIANLHASIDEESGDWYFTGNYPTQGGVAVANTAYMHYYEGKDGRSYDLPL</sequence>
<evidence type="ECO:0000259" key="3">
    <source>
        <dbReference type="PROSITE" id="PS51278"/>
    </source>
</evidence>
<dbReference type="SUPFAM" id="SSF56235">
    <property type="entry name" value="N-terminal nucleophile aminohydrolases (Ntn hydrolases)"/>
    <property type="match status" value="1"/>
</dbReference>
<dbReference type="InterPro" id="IPR029055">
    <property type="entry name" value="Ntn_hydrolases_N"/>
</dbReference>
<dbReference type="InterPro" id="IPR029057">
    <property type="entry name" value="PRTase-like"/>
</dbReference>
<dbReference type="SUPFAM" id="SSF53271">
    <property type="entry name" value="PRTase-like"/>
    <property type="match status" value="1"/>
</dbReference>
<dbReference type="Gene3D" id="3.60.20.10">
    <property type="entry name" value="Glutamine Phosphoribosylpyrophosphate, subunit 1, domain 1"/>
    <property type="match status" value="1"/>
</dbReference>
<keyword evidence="5" id="KW-1185">Reference proteome</keyword>
<gene>
    <name evidence="4" type="primary">purF</name>
    <name evidence="4" type="ORF">GCM10007100_24110</name>
</gene>
<dbReference type="RefSeq" id="WP_189570217.1">
    <property type="nucleotide sequence ID" value="NZ_BMXI01000010.1"/>
</dbReference>
<dbReference type="PROSITE" id="PS51278">
    <property type="entry name" value="GATASE_TYPE_2"/>
    <property type="match status" value="1"/>
</dbReference>
<proteinExistence type="predicted"/>
<organism evidence="4 5">
    <name type="scientific">Roseibacillus persicicus</name>
    <dbReference type="NCBI Taxonomy" id="454148"/>
    <lineage>
        <taxon>Bacteria</taxon>
        <taxon>Pseudomonadati</taxon>
        <taxon>Verrucomicrobiota</taxon>
        <taxon>Verrucomicrobiia</taxon>
        <taxon>Verrucomicrobiales</taxon>
        <taxon>Verrucomicrobiaceae</taxon>
        <taxon>Roseibacillus</taxon>
    </lineage>
</organism>
<keyword evidence="2" id="KW-0315">Glutamine amidotransferase</keyword>
<reference evidence="4" key="2">
    <citation type="submission" date="2020-09" db="EMBL/GenBank/DDBJ databases">
        <authorList>
            <person name="Sun Q."/>
            <person name="Kim S."/>
        </authorList>
    </citation>
    <scope>NUCLEOTIDE SEQUENCE</scope>
    <source>
        <strain evidence="4">KCTC 12988</strain>
    </source>
</reference>
<keyword evidence="1" id="KW-0808">Transferase</keyword>
<dbReference type="EMBL" id="BMXI01000010">
    <property type="protein sequence ID" value="GHC56526.1"/>
    <property type="molecule type" value="Genomic_DNA"/>
</dbReference>
<dbReference type="GO" id="GO:0016740">
    <property type="term" value="F:transferase activity"/>
    <property type="evidence" value="ECO:0007669"/>
    <property type="project" value="UniProtKB-KW"/>
</dbReference>
<dbReference type="PANTHER" id="PTHR11907">
    <property type="entry name" value="AMIDOPHOSPHORIBOSYLTRANSFERASE"/>
    <property type="match status" value="1"/>
</dbReference>
<dbReference type="InterPro" id="IPR017932">
    <property type="entry name" value="GATase_2_dom"/>
</dbReference>